<gene>
    <name evidence="1" type="ORF">JOF36_001351</name>
</gene>
<name>A0ABS4VP12_9PSEU</name>
<comment type="caution">
    <text evidence="1">The sequence shown here is derived from an EMBL/GenBank/DDBJ whole genome shotgun (WGS) entry which is preliminary data.</text>
</comment>
<accession>A0ABS4VP12</accession>
<keyword evidence="2" id="KW-1185">Reference proteome</keyword>
<evidence type="ECO:0000313" key="1">
    <source>
        <dbReference type="EMBL" id="MBP2365655.1"/>
    </source>
</evidence>
<organism evidence="1 2">
    <name type="scientific">Pseudonocardia parietis</name>
    <dbReference type="NCBI Taxonomy" id="570936"/>
    <lineage>
        <taxon>Bacteria</taxon>
        <taxon>Bacillati</taxon>
        <taxon>Actinomycetota</taxon>
        <taxon>Actinomycetes</taxon>
        <taxon>Pseudonocardiales</taxon>
        <taxon>Pseudonocardiaceae</taxon>
        <taxon>Pseudonocardia</taxon>
    </lineage>
</organism>
<dbReference type="EMBL" id="JAGINU010000001">
    <property type="protein sequence ID" value="MBP2365655.1"/>
    <property type="molecule type" value="Genomic_DNA"/>
</dbReference>
<reference evidence="1 2" key="1">
    <citation type="submission" date="2021-03" db="EMBL/GenBank/DDBJ databases">
        <title>Sequencing the genomes of 1000 actinobacteria strains.</title>
        <authorList>
            <person name="Klenk H.-P."/>
        </authorList>
    </citation>
    <scope>NUCLEOTIDE SEQUENCE [LARGE SCALE GENOMIC DNA]</scope>
    <source>
        <strain evidence="1 2">DSM 45256</strain>
    </source>
</reference>
<proteinExistence type="predicted"/>
<protein>
    <submittedName>
        <fullName evidence="1">Uncharacterized protein</fullName>
    </submittedName>
</protein>
<evidence type="ECO:0000313" key="2">
    <source>
        <dbReference type="Proteomes" id="UP001519295"/>
    </source>
</evidence>
<sequence>MRLSGNCRSLRPADLHLGATISSGRCVGADPERLPGRAALEAAVGASFHLPEAPGRTPREAREMCLRTLVKTAAA</sequence>
<dbReference type="Proteomes" id="UP001519295">
    <property type="component" value="Unassembled WGS sequence"/>
</dbReference>